<keyword evidence="7" id="KW-0802">TPR repeat</keyword>
<dbReference type="Pfam" id="PF02188">
    <property type="entry name" value="GoLoco"/>
    <property type="match status" value="3"/>
</dbReference>
<comment type="subcellular location">
    <subcellularLocation>
        <location evidence="2">Cytoplasm</location>
    </subcellularLocation>
    <subcellularLocation>
        <location evidence="1">Membrane</location>
    </subcellularLocation>
</comment>
<feature type="region of interest" description="Disordered" evidence="9">
    <location>
        <begin position="165"/>
        <end position="210"/>
    </location>
</feature>
<protein>
    <submittedName>
        <fullName evidence="10">G-protein-signaling modulator 1</fullName>
    </submittedName>
</protein>
<dbReference type="InterPro" id="IPR052386">
    <property type="entry name" value="GPSM"/>
</dbReference>
<sequence>MNGGLERGTFREEDPETSSLRAAHDDDTESTANINDEAFFDLIAGAQRSRMDDQRAALPVFPGLHMTSQQPTGADESFFDMILRSQEDTRIQSQRTTMPVQTQSRMSAPNALVTGDASSELFFDMLQRLQASRMDEQRTMPPTGLTSTETREEFFDLIQRVQSARLDEQRSQPPQLEPQTSQNVIPEPSSKPSSNRNSFLSRIGSGKRKC</sequence>
<feature type="region of interest" description="Disordered" evidence="9">
    <location>
        <begin position="1"/>
        <end position="32"/>
    </location>
</feature>
<dbReference type="AlphaFoldDB" id="A0ABD2PVI2"/>
<evidence type="ECO:0000313" key="10">
    <source>
        <dbReference type="EMBL" id="KAL3310897.1"/>
    </source>
</evidence>
<name>A0ABD2PVI2_9PLAT</name>
<comment type="caution">
    <text evidence="10">The sequence shown here is derived from an EMBL/GenBank/DDBJ whole genome shotgun (WGS) entry which is preliminary data.</text>
</comment>
<dbReference type="EMBL" id="JBJKFK010002579">
    <property type="protein sequence ID" value="KAL3310897.1"/>
    <property type="molecule type" value="Genomic_DNA"/>
</dbReference>
<gene>
    <name evidence="10" type="primary">GPSM1</name>
    <name evidence="10" type="ORF">Ciccas_010529</name>
</gene>
<dbReference type="Gene3D" id="1.25.40.10">
    <property type="entry name" value="Tetratricopeptide repeat domain"/>
    <property type="match status" value="2"/>
</dbReference>
<dbReference type="GO" id="GO:0016020">
    <property type="term" value="C:membrane"/>
    <property type="evidence" value="ECO:0007669"/>
    <property type="project" value="UniProtKB-SubCell"/>
</dbReference>
<evidence type="ECO:0000256" key="9">
    <source>
        <dbReference type="SAM" id="MobiDB-lite"/>
    </source>
</evidence>
<keyword evidence="8" id="KW-0472">Membrane</keyword>
<evidence type="ECO:0000256" key="7">
    <source>
        <dbReference type="ARBA" id="ARBA00022803"/>
    </source>
</evidence>
<evidence type="ECO:0000256" key="5">
    <source>
        <dbReference type="ARBA" id="ARBA00022553"/>
    </source>
</evidence>
<keyword evidence="11" id="KW-1185">Reference proteome</keyword>
<dbReference type="SMART" id="SM00390">
    <property type="entry name" value="GoLoco"/>
    <property type="match status" value="4"/>
</dbReference>
<dbReference type="Proteomes" id="UP001626550">
    <property type="component" value="Unassembled WGS sequence"/>
</dbReference>
<dbReference type="PANTHER" id="PTHR45954:SF1">
    <property type="entry name" value="LD33695P"/>
    <property type="match status" value="1"/>
</dbReference>
<keyword evidence="4" id="KW-0963">Cytoplasm</keyword>
<reference evidence="10 11" key="1">
    <citation type="submission" date="2024-11" db="EMBL/GenBank/DDBJ databases">
        <title>Adaptive evolution of stress response genes in parasites aligns with host niche diversity.</title>
        <authorList>
            <person name="Hahn C."/>
            <person name="Resl P."/>
        </authorList>
    </citation>
    <scope>NUCLEOTIDE SEQUENCE [LARGE SCALE GENOMIC DNA]</scope>
    <source>
        <strain evidence="10">EGGRZ-B1_66</strain>
        <tissue evidence="10">Body</tissue>
    </source>
</reference>
<evidence type="ECO:0000256" key="4">
    <source>
        <dbReference type="ARBA" id="ARBA00022490"/>
    </source>
</evidence>
<dbReference type="PROSITE" id="PS50877">
    <property type="entry name" value="GOLOCO"/>
    <property type="match status" value="4"/>
</dbReference>
<evidence type="ECO:0000256" key="3">
    <source>
        <dbReference type="ARBA" id="ARBA00022475"/>
    </source>
</evidence>
<dbReference type="PANTHER" id="PTHR45954">
    <property type="entry name" value="LD33695P"/>
    <property type="match status" value="1"/>
</dbReference>
<dbReference type="InterPro" id="IPR003109">
    <property type="entry name" value="GoLoco_motif"/>
</dbReference>
<evidence type="ECO:0000313" key="11">
    <source>
        <dbReference type="Proteomes" id="UP001626550"/>
    </source>
</evidence>
<evidence type="ECO:0000256" key="1">
    <source>
        <dbReference type="ARBA" id="ARBA00004370"/>
    </source>
</evidence>
<organism evidence="10 11">
    <name type="scientific">Cichlidogyrus casuarinus</name>
    <dbReference type="NCBI Taxonomy" id="1844966"/>
    <lineage>
        <taxon>Eukaryota</taxon>
        <taxon>Metazoa</taxon>
        <taxon>Spiralia</taxon>
        <taxon>Lophotrochozoa</taxon>
        <taxon>Platyhelminthes</taxon>
        <taxon>Monogenea</taxon>
        <taxon>Monopisthocotylea</taxon>
        <taxon>Dactylogyridea</taxon>
        <taxon>Ancyrocephalidae</taxon>
        <taxon>Cichlidogyrus</taxon>
    </lineage>
</organism>
<proteinExistence type="predicted"/>
<dbReference type="GO" id="GO:0005737">
    <property type="term" value="C:cytoplasm"/>
    <property type="evidence" value="ECO:0007669"/>
    <property type="project" value="UniProtKB-SubCell"/>
</dbReference>
<evidence type="ECO:0000256" key="6">
    <source>
        <dbReference type="ARBA" id="ARBA00022737"/>
    </source>
</evidence>
<keyword evidence="5" id="KW-0597">Phosphoprotein</keyword>
<evidence type="ECO:0000256" key="2">
    <source>
        <dbReference type="ARBA" id="ARBA00004496"/>
    </source>
</evidence>
<evidence type="ECO:0000256" key="8">
    <source>
        <dbReference type="ARBA" id="ARBA00023136"/>
    </source>
</evidence>
<keyword evidence="3" id="KW-1003">Cell membrane</keyword>
<dbReference type="InterPro" id="IPR011990">
    <property type="entry name" value="TPR-like_helical_dom_sf"/>
</dbReference>
<feature type="compositionally biased region" description="Polar residues" evidence="9">
    <location>
        <begin position="171"/>
        <end position="200"/>
    </location>
</feature>
<keyword evidence="6" id="KW-0677">Repeat</keyword>
<accession>A0ABD2PVI2</accession>